<feature type="signal peptide" evidence="1">
    <location>
        <begin position="1"/>
        <end position="25"/>
    </location>
</feature>
<organism evidence="2 3">
    <name type="scientific">Scytonema hofmannii FACHB-248</name>
    <dbReference type="NCBI Taxonomy" id="1842502"/>
    <lineage>
        <taxon>Bacteria</taxon>
        <taxon>Bacillati</taxon>
        <taxon>Cyanobacteriota</taxon>
        <taxon>Cyanophyceae</taxon>
        <taxon>Nostocales</taxon>
        <taxon>Scytonemataceae</taxon>
        <taxon>Scytonema</taxon>
    </lineage>
</organism>
<protein>
    <submittedName>
        <fullName evidence="2">Uncharacterized protein</fullName>
    </submittedName>
</protein>
<evidence type="ECO:0000256" key="1">
    <source>
        <dbReference type="SAM" id="SignalP"/>
    </source>
</evidence>
<keyword evidence="3" id="KW-1185">Reference proteome</keyword>
<keyword evidence="1" id="KW-0732">Signal</keyword>
<accession>A0ABR8GST2</accession>
<gene>
    <name evidence="2" type="ORF">H6G81_16985</name>
</gene>
<reference evidence="2 3" key="1">
    <citation type="journal article" date="2020" name="ISME J.">
        <title>Comparative genomics reveals insights into cyanobacterial evolution and habitat adaptation.</title>
        <authorList>
            <person name="Chen M.Y."/>
            <person name="Teng W.K."/>
            <person name="Zhao L."/>
            <person name="Hu C.X."/>
            <person name="Zhou Y.K."/>
            <person name="Han B.P."/>
            <person name="Song L.R."/>
            <person name="Shu W.S."/>
        </authorList>
    </citation>
    <scope>NUCLEOTIDE SEQUENCE [LARGE SCALE GENOMIC DNA]</scope>
    <source>
        <strain evidence="2 3">FACHB-248</strain>
    </source>
</reference>
<name>A0ABR8GST2_9CYAN</name>
<dbReference type="EMBL" id="JACJTA010000035">
    <property type="protein sequence ID" value="MBD2606175.1"/>
    <property type="molecule type" value="Genomic_DNA"/>
</dbReference>
<proteinExistence type="predicted"/>
<sequence>MKRIIAGIIVALPLAIASIPTSASALEVIVNPRVHASQGRPVYVARGRQQRRVYIPGHWERTRQGRRWVRAHYEYR</sequence>
<dbReference type="RefSeq" id="WP_072022141.1">
    <property type="nucleotide sequence ID" value="NZ_JACJTA010000035.1"/>
</dbReference>
<comment type="caution">
    <text evidence="2">The sequence shown here is derived from an EMBL/GenBank/DDBJ whole genome shotgun (WGS) entry which is preliminary data.</text>
</comment>
<evidence type="ECO:0000313" key="2">
    <source>
        <dbReference type="EMBL" id="MBD2606175.1"/>
    </source>
</evidence>
<evidence type="ECO:0000313" key="3">
    <source>
        <dbReference type="Proteomes" id="UP000660380"/>
    </source>
</evidence>
<feature type="chain" id="PRO_5047366471" evidence="1">
    <location>
        <begin position="26"/>
        <end position="76"/>
    </location>
</feature>
<dbReference type="Proteomes" id="UP000660380">
    <property type="component" value="Unassembled WGS sequence"/>
</dbReference>